<accession>A0ABP9U577</accession>
<dbReference type="SUPFAM" id="SSF81301">
    <property type="entry name" value="Nucleotidyltransferase"/>
    <property type="match status" value="1"/>
</dbReference>
<evidence type="ECO:0000256" key="9">
    <source>
        <dbReference type="ARBA" id="ARBA00038276"/>
    </source>
</evidence>
<evidence type="ECO:0000313" key="12">
    <source>
        <dbReference type="Proteomes" id="UP001498935"/>
    </source>
</evidence>
<organism evidence="11 12">
    <name type="scientific">Brevibacterium ammoniilyticum</name>
    <dbReference type="NCBI Taxonomy" id="1046555"/>
    <lineage>
        <taxon>Bacteria</taxon>
        <taxon>Bacillati</taxon>
        <taxon>Actinomycetota</taxon>
        <taxon>Actinomycetes</taxon>
        <taxon>Micrococcales</taxon>
        <taxon>Brevibacteriaceae</taxon>
        <taxon>Brevibacterium</taxon>
    </lineage>
</organism>
<dbReference type="InterPro" id="IPR002934">
    <property type="entry name" value="Polymerase_NTP_transf_dom"/>
</dbReference>
<evidence type="ECO:0000256" key="2">
    <source>
        <dbReference type="ARBA" id="ARBA00022649"/>
    </source>
</evidence>
<evidence type="ECO:0000259" key="10">
    <source>
        <dbReference type="Pfam" id="PF01909"/>
    </source>
</evidence>
<comment type="cofactor">
    <cofactor evidence="1">
        <name>Mg(2+)</name>
        <dbReference type="ChEBI" id="CHEBI:18420"/>
    </cofactor>
</comment>
<evidence type="ECO:0000256" key="1">
    <source>
        <dbReference type="ARBA" id="ARBA00001946"/>
    </source>
</evidence>
<keyword evidence="5" id="KW-0479">Metal-binding</keyword>
<comment type="similarity">
    <text evidence="9">Belongs to the MntA antitoxin family.</text>
</comment>
<dbReference type="Gene3D" id="3.30.460.10">
    <property type="entry name" value="Beta Polymerase, domain 2"/>
    <property type="match status" value="1"/>
</dbReference>
<keyword evidence="7" id="KW-0067">ATP-binding</keyword>
<evidence type="ECO:0000256" key="3">
    <source>
        <dbReference type="ARBA" id="ARBA00022679"/>
    </source>
</evidence>
<name>A0ABP9U577_9MICO</name>
<dbReference type="PANTHER" id="PTHR33571:SF12">
    <property type="entry name" value="BSL3053 PROTEIN"/>
    <property type="match status" value="1"/>
</dbReference>
<sequence>MNPAITFDSDAVARICANHGVVRLRIFGSVLTDRFDSASSDIDFIVDFLPGRENMFDDYSGLLEDLSALFGRDVDLVVGRTLRNPYFRNTVLGSAQDVYAA</sequence>
<evidence type="ECO:0000256" key="8">
    <source>
        <dbReference type="ARBA" id="ARBA00022842"/>
    </source>
</evidence>
<keyword evidence="3" id="KW-0808">Transferase</keyword>
<evidence type="ECO:0000256" key="7">
    <source>
        <dbReference type="ARBA" id="ARBA00022840"/>
    </source>
</evidence>
<proteinExistence type="inferred from homology"/>
<protein>
    <submittedName>
        <fullName evidence="11">Nucleotidyltransferase domain-containing protein</fullName>
    </submittedName>
</protein>
<keyword evidence="6" id="KW-0547">Nucleotide-binding</keyword>
<keyword evidence="4" id="KW-0548">Nucleotidyltransferase</keyword>
<evidence type="ECO:0000256" key="5">
    <source>
        <dbReference type="ARBA" id="ARBA00022723"/>
    </source>
</evidence>
<gene>
    <name evidence="11" type="ORF">KACC15558_24330</name>
</gene>
<dbReference type="InterPro" id="IPR043519">
    <property type="entry name" value="NT_sf"/>
</dbReference>
<dbReference type="EMBL" id="BAABNP010000009">
    <property type="protein sequence ID" value="GAA5341393.1"/>
    <property type="molecule type" value="Genomic_DNA"/>
</dbReference>
<dbReference type="InterPro" id="IPR052038">
    <property type="entry name" value="Type-VII_TA_antitoxin"/>
</dbReference>
<evidence type="ECO:0000313" key="11">
    <source>
        <dbReference type="EMBL" id="GAA5341393.1"/>
    </source>
</evidence>
<keyword evidence="8" id="KW-0460">Magnesium</keyword>
<keyword evidence="2" id="KW-1277">Toxin-antitoxin system</keyword>
<keyword evidence="12" id="KW-1185">Reference proteome</keyword>
<comment type="caution">
    <text evidence="11">The sequence shown here is derived from an EMBL/GenBank/DDBJ whole genome shotgun (WGS) entry which is preliminary data.</text>
</comment>
<evidence type="ECO:0000256" key="6">
    <source>
        <dbReference type="ARBA" id="ARBA00022741"/>
    </source>
</evidence>
<dbReference type="PANTHER" id="PTHR33571">
    <property type="entry name" value="SSL8005 PROTEIN"/>
    <property type="match status" value="1"/>
</dbReference>
<feature type="domain" description="Polymerase nucleotidyl transferase" evidence="10">
    <location>
        <begin position="14"/>
        <end position="96"/>
    </location>
</feature>
<evidence type="ECO:0000256" key="4">
    <source>
        <dbReference type="ARBA" id="ARBA00022695"/>
    </source>
</evidence>
<dbReference type="CDD" id="cd05403">
    <property type="entry name" value="NT_KNTase_like"/>
    <property type="match status" value="1"/>
</dbReference>
<dbReference type="Pfam" id="PF01909">
    <property type="entry name" value="NTP_transf_2"/>
    <property type="match status" value="1"/>
</dbReference>
<dbReference type="Proteomes" id="UP001498935">
    <property type="component" value="Unassembled WGS sequence"/>
</dbReference>
<reference evidence="11 12" key="1">
    <citation type="submission" date="2024-02" db="EMBL/GenBank/DDBJ databases">
        <title>Characterization of antibiotic resistant novel bacterial strains and their environmental applications.</title>
        <authorList>
            <person name="Manzoor S."/>
            <person name="Abbas S."/>
            <person name="Arshad M."/>
            <person name="Li W.J."/>
            <person name="Ahmed I."/>
        </authorList>
    </citation>
    <scope>NUCLEOTIDE SEQUENCE [LARGE SCALE GENOMIC DNA]</scope>
    <source>
        <strain evidence="11 12">KACC 15558</strain>
    </source>
</reference>
<dbReference type="RefSeq" id="WP_342038514.1">
    <property type="nucleotide sequence ID" value="NZ_BAABBK010000009.1"/>
</dbReference>